<evidence type="ECO:0000256" key="1">
    <source>
        <dbReference type="ARBA" id="ARBA00022603"/>
    </source>
</evidence>
<evidence type="ECO:0000256" key="3">
    <source>
        <dbReference type="ARBA" id="ARBA00022691"/>
    </source>
</evidence>
<dbReference type="InterPro" id="IPR050600">
    <property type="entry name" value="SETD3_SETD6_MTase"/>
</dbReference>
<keyword evidence="3" id="KW-0949">S-adenosyl-L-methionine</keyword>
<dbReference type="Proteomes" id="UP000332933">
    <property type="component" value="Unassembled WGS sequence"/>
</dbReference>
<keyword evidence="4" id="KW-1133">Transmembrane helix</keyword>
<protein>
    <submittedName>
        <fullName evidence="7">Aste57867_4348 protein</fullName>
    </submittedName>
</protein>
<dbReference type="SUPFAM" id="SSF82199">
    <property type="entry name" value="SET domain"/>
    <property type="match status" value="2"/>
</dbReference>
<keyword evidence="4" id="KW-0812">Transmembrane</keyword>
<keyword evidence="8" id="KW-1185">Reference proteome</keyword>
<evidence type="ECO:0000313" key="8">
    <source>
        <dbReference type="Proteomes" id="UP000332933"/>
    </source>
</evidence>
<dbReference type="AlphaFoldDB" id="A0A485KGI2"/>
<dbReference type="OrthoDB" id="441812at2759"/>
<feature type="domain" description="Rubisco LSMT substrate-binding" evidence="5">
    <location>
        <begin position="322"/>
        <end position="437"/>
    </location>
</feature>
<dbReference type="InterPro" id="IPR015353">
    <property type="entry name" value="Rubisco_LSMT_subst-bd"/>
</dbReference>
<evidence type="ECO:0000313" key="7">
    <source>
        <dbReference type="EMBL" id="VFT81462.1"/>
    </source>
</evidence>
<evidence type="ECO:0000256" key="4">
    <source>
        <dbReference type="SAM" id="Phobius"/>
    </source>
</evidence>
<dbReference type="Gene3D" id="3.90.1420.10">
    <property type="entry name" value="Rubisco LSMT, substrate-binding domain"/>
    <property type="match status" value="1"/>
</dbReference>
<keyword evidence="1" id="KW-0489">Methyltransferase</keyword>
<keyword evidence="4" id="KW-0472">Membrane</keyword>
<dbReference type="InterPro" id="IPR036464">
    <property type="entry name" value="Rubisco_LSMT_subst-bd_sf"/>
</dbReference>
<name>A0A485KGI2_9STRA</name>
<dbReference type="Gene3D" id="3.90.1410.10">
    <property type="entry name" value="set domain protein methyltransferase, domain 1"/>
    <property type="match status" value="2"/>
</dbReference>
<dbReference type="SUPFAM" id="SSF81822">
    <property type="entry name" value="RuBisCo LSMT C-terminal, substrate-binding domain"/>
    <property type="match status" value="1"/>
</dbReference>
<accession>A0A485KGI2</accession>
<evidence type="ECO:0000313" key="6">
    <source>
        <dbReference type="EMBL" id="KAF0713411.1"/>
    </source>
</evidence>
<reference evidence="6" key="2">
    <citation type="submission" date="2019-06" db="EMBL/GenBank/DDBJ databases">
        <title>Genomics analysis of Aphanomyces spp. identifies a new class of oomycete effector associated with host adaptation.</title>
        <authorList>
            <person name="Gaulin E."/>
        </authorList>
    </citation>
    <scope>NUCLEOTIDE SEQUENCE</scope>
    <source>
        <strain evidence="6">CBS 578.67</strain>
    </source>
</reference>
<dbReference type="EMBL" id="CAADRA010001054">
    <property type="protein sequence ID" value="VFT81462.1"/>
    <property type="molecule type" value="Genomic_DNA"/>
</dbReference>
<keyword evidence="2" id="KW-0808">Transferase</keyword>
<dbReference type="PANTHER" id="PTHR13271">
    <property type="entry name" value="UNCHARACTERIZED PUTATIVE METHYLTRANSFERASE"/>
    <property type="match status" value="1"/>
</dbReference>
<organism evidence="7 8">
    <name type="scientific">Aphanomyces stellatus</name>
    <dbReference type="NCBI Taxonomy" id="120398"/>
    <lineage>
        <taxon>Eukaryota</taxon>
        <taxon>Sar</taxon>
        <taxon>Stramenopiles</taxon>
        <taxon>Oomycota</taxon>
        <taxon>Saprolegniomycetes</taxon>
        <taxon>Saprolegniales</taxon>
        <taxon>Verrucalvaceae</taxon>
        <taxon>Aphanomyces</taxon>
    </lineage>
</organism>
<evidence type="ECO:0000259" key="5">
    <source>
        <dbReference type="Pfam" id="PF09273"/>
    </source>
</evidence>
<feature type="transmembrane region" description="Helical" evidence="4">
    <location>
        <begin position="20"/>
        <end position="41"/>
    </location>
</feature>
<sequence length="897" mass="100769">MTTTTKRERRKSSAGISLSWKWIGIPLAVGVLALIWTHVLVPLSVPSIASKLRAFEVWLERRGGRIQYVQLAEFPGMGVGVQTTHDVREKDEVLYVPLDSVICRDTVLKALPREISKTLSRSIPDDDLLAAFLVLERSKGTESAWAPYLNILPESIPSPMSFTDDEILELQIDDLMEEVYTARRDAIAAFELLFKKLSHAMKKLKLAKMTLPDYIWAKSVLNSRALTIRGARYLVPFADMFNGQSHPDTRTANNGAHFLDFHVISQDGVRILADRACAAHSQLMEDYGDNDNYVYMLNHGFNMASNPFDCVRVPLLSMDVPKQQLLRRYGLSPQAHLCLQPNAETPNTMALIQFQVETMTPTEVTACRGDCLDWNAARTPAFFSKQPYTALLLDRATDRLQAFPTTVEEDMGLLLSHDASLSTNMRLIVEFRMTRKVLLGQLIDHLTRQRRTETMPRVEAIPSISIDGPSSTDSRLPTDDSIDAKLTRFHAWIAGLQFSPNKLQVRYIGPGMGFGTFATANIEKDEIYLGVPSAAVMDAASAMRCPTLAPVFDSLFRSTGARDKMHELLLHLIYERFVRQGDSFYAPYLDLLPTADTSASPLYYTYVVSAFMIPQVLIISTLCRDDQVEMLAPTDLHGAIETYRTHVDQSFAAIHRVVLSKFPQIFPAHAFTRETYRWARFILDTRSIWWGGERRLAPLLDMINCKEGPDDPSRVHSTALDATGEMAITRAAWVFPPDAQVFENYGQPNWIYLLYHGFVLPRNSHDCAHVVFDMEATMLALNSQLYESFVHRLTGVATSLKPDFCLTPASITKPALQVAAIYVDLLAMTDLSYEVDGTVGSAERNMASLLLVLRKRHAAMDVDGVIAGTFQLYMEQQQRLLGRVIETLEAKLQEPLM</sequence>
<dbReference type="GO" id="GO:0016279">
    <property type="term" value="F:protein-lysine N-methyltransferase activity"/>
    <property type="evidence" value="ECO:0007669"/>
    <property type="project" value="TreeGrafter"/>
</dbReference>
<dbReference type="Pfam" id="PF09273">
    <property type="entry name" value="Rubis-subs-bind"/>
    <property type="match status" value="1"/>
</dbReference>
<proteinExistence type="predicted"/>
<evidence type="ECO:0000256" key="2">
    <source>
        <dbReference type="ARBA" id="ARBA00022679"/>
    </source>
</evidence>
<dbReference type="GO" id="GO:0032259">
    <property type="term" value="P:methylation"/>
    <property type="evidence" value="ECO:0007669"/>
    <property type="project" value="UniProtKB-KW"/>
</dbReference>
<dbReference type="CDD" id="cd10527">
    <property type="entry name" value="SET_LSMT"/>
    <property type="match status" value="2"/>
</dbReference>
<dbReference type="EMBL" id="VJMH01001054">
    <property type="protein sequence ID" value="KAF0713411.1"/>
    <property type="molecule type" value="Genomic_DNA"/>
</dbReference>
<reference evidence="7 8" key="1">
    <citation type="submission" date="2019-03" db="EMBL/GenBank/DDBJ databases">
        <authorList>
            <person name="Gaulin E."/>
            <person name="Dumas B."/>
        </authorList>
    </citation>
    <scope>NUCLEOTIDE SEQUENCE [LARGE SCALE GENOMIC DNA]</scope>
    <source>
        <strain evidence="7">CBS 568.67</strain>
    </source>
</reference>
<dbReference type="InterPro" id="IPR046341">
    <property type="entry name" value="SET_dom_sf"/>
</dbReference>
<gene>
    <name evidence="7" type="primary">Aste57867_4348</name>
    <name evidence="6" type="ORF">As57867_004336</name>
    <name evidence="7" type="ORF">ASTE57867_4348</name>
</gene>